<gene>
    <name evidence="2" type="ORF">C9374_002547</name>
</gene>
<evidence type="ECO:0000313" key="3">
    <source>
        <dbReference type="Proteomes" id="UP000816034"/>
    </source>
</evidence>
<accession>A0AA88GPS3</accession>
<feature type="compositionally biased region" description="Polar residues" evidence="1">
    <location>
        <begin position="252"/>
        <end position="264"/>
    </location>
</feature>
<feature type="compositionally biased region" description="Low complexity" evidence="1">
    <location>
        <begin position="453"/>
        <end position="473"/>
    </location>
</feature>
<dbReference type="RefSeq" id="XP_044550094.1">
    <property type="nucleotide sequence ID" value="XM_044691977.1"/>
</dbReference>
<feature type="compositionally biased region" description="Low complexity" evidence="1">
    <location>
        <begin position="82"/>
        <end position="100"/>
    </location>
</feature>
<feature type="compositionally biased region" description="Polar residues" evidence="1">
    <location>
        <begin position="1"/>
        <end position="11"/>
    </location>
</feature>
<feature type="region of interest" description="Disordered" evidence="1">
    <location>
        <begin position="201"/>
        <end position="264"/>
    </location>
</feature>
<dbReference type="Proteomes" id="UP000816034">
    <property type="component" value="Unassembled WGS sequence"/>
</dbReference>
<feature type="region of interest" description="Disordered" evidence="1">
    <location>
        <begin position="440"/>
        <end position="479"/>
    </location>
</feature>
<feature type="region of interest" description="Disordered" evidence="1">
    <location>
        <begin position="779"/>
        <end position="811"/>
    </location>
</feature>
<comment type="caution">
    <text evidence="2">The sequence shown here is derived from an EMBL/GenBank/DDBJ whole genome shotgun (WGS) entry which is preliminary data.</text>
</comment>
<feature type="compositionally biased region" description="Polar residues" evidence="1">
    <location>
        <begin position="168"/>
        <end position="182"/>
    </location>
</feature>
<dbReference type="EMBL" id="PYSW02000016">
    <property type="protein sequence ID" value="KAG2386101.1"/>
    <property type="molecule type" value="Genomic_DNA"/>
</dbReference>
<feature type="compositionally biased region" description="Basic and acidic residues" evidence="1">
    <location>
        <begin position="1024"/>
        <end position="1036"/>
    </location>
</feature>
<dbReference type="AlphaFoldDB" id="A0AA88GPS3"/>
<proteinExistence type="predicted"/>
<feature type="region of interest" description="Disordered" evidence="1">
    <location>
        <begin position="336"/>
        <end position="381"/>
    </location>
</feature>
<feature type="region of interest" description="Disordered" evidence="1">
    <location>
        <begin position="1024"/>
        <end position="1092"/>
    </location>
</feature>
<keyword evidence="3" id="KW-1185">Reference proteome</keyword>
<feature type="compositionally biased region" description="Polar residues" evidence="1">
    <location>
        <begin position="101"/>
        <end position="146"/>
    </location>
</feature>
<feature type="region of interest" description="Disordered" evidence="1">
    <location>
        <begin position="875"/>
        <end position="895"/>
    </location>
</feature>
<protein>
    <submittedName>
        <fullName evidence="2">Uncharacterized protein</fullName>
    </submittedName>
</protein>
<feature type="compositionally biased region" description="Polar residues" evidence="1">
    <location>
        <begin position="355"/>
        <end position="381"/>
    </location>
</feature>
<feature type="region of interest" description="Disordered" evidence="1">
    <location>
        <begin position="1"/>
        <end position="182"/>
    </location>
</feature>
<sequence>MVETVLSSHQYTSDDDSSSDFLSAFENSKFPHATTKIAKTIPPLKFPKSSSQQDLSLRQSSSRRNNDTITTPKSSSRDRYSKNTTPSKQTQSSSNKNSSSRLLNTQSSQVAVDNNNVKDVTSTPTKLANSRKQSVSSLRQLESSLPNKPLQDKPNSTPRSSRTSTNSQQLGKSTNQTQNNLPHVINNSKINHQENSIKRLTSSKVVKDSSKSSNLNTTTPRSSRTSSSINSSSSSTNNLGQLVKSPIPPLTHATSSNLSTSNNVKTEWSNNSTSALYFCSNNSETNSKELNSSLNFNNLSQKTVTSHERSALQSFDTSQKTIKPISDMSKIDVNHSVQKCIDNPTTSSRKELSKATKSSSLPNSSRKMQGNSSQQKKSPLGTNVVLFSHDFGFETDYYPNIQPNEIDHIIHDDDDGSPDDSSIEVLTVRSAVEDMFYKTHSNSQTPRLGKQGSQSSLYGSTSSSRSKHSNTSSHDNEEDIRTFSEKELRMLQQSLSKHSGSNHVVHANIDDEKTENNFWAQVERDHFSLLSDSEKMYTLFSRWIQEEQEDEIKDLYKLQYHECDVQSTESYDPPQFQTYVRDELSKLKKASSIIYEEAFVLIVDYFVNIIVSRHDQSSVSTSSTVDLLLEWSEYISLEFFDYLDIKRIGSTSKESVFMILCLISAQCKRKLCLFLEIFGETIFELCRSSSIVSSSRSLKRSSTQPKMTSIHEARKLAFMCGIDDIQFTKTLVRYNYQDLEWLDLETFLKVYRHIFLKFDRGTLHEKDYFVPPMISPSTDRATAPPISARKVGGSCSSETSSSNRSGVHPNTPMAVASTISTIVSSTTNSNNNSAHPSLEGTALHMDSLCSTINSSSSVVIETASTLSEMCHPPSNAVTSNQDGVNKAQSTQQQPAGTLSSVANALAILASSTVTPLATSVTPNTEMENFYDPPSSGRTPKQIYSSSKKIAFPLRGISQTQLVDTLSENSHQNRTTTNKHSENLGKVQHSLKHEETPYFIEEEISKKQIPLVSDEKFLEETKEKVFVPAHPHNDVHSSKSKSSSKSSTKSSNSKRNKYLVNATNDVTSTHKKTVHSTNEKKGSSRKRWKCCIM</sequence>
<evidence type="ECO:0000313" key="2">
    <source>
        <dbReference type="EMBL" id="KAG2386101.1"/>
    </source>
</evidence>
<feature type="compositionally biased region" description="Basic residues" evidence="1">
    <location>
        <begin position="1082"/>
        <end position="1092"/>
    </location>
</feature>
<feature type="compositionally biased region" description="Low complexity" evidence="1">
    <location>
        <begin position="792"/>
        <end position="806"/>
    </location>
</feature>
<feature type="compositionally biased region" description="Low complexity" evidence="1">
    <location>
        <begin position="49"/>
        <end position="63"/>
    </location>
</feature>
<feature type="compositionally biased region" description="Low complexity" evidence="1">
    <location>
        <begin position="154"/>
        <end position="167"/>
    </location>
</feature>
<name>A0AA88GPS3_NAELO</name>
<evidence type="ECO:0000256" key="1">
    <source>
        <dbReference type="SAM" id="MobiDB-lite"/>
    </source>
</evidence>
<dbReference type="GeneID" id="68095003"/>
<organism evidence="2 3">
    <name type="scientific">Naegleria lovaniensis</name>
    <name type="common">Amoeba</name>
    <dbReference type="NCBI Taxonomy" id="51637"/>
    <lineage>
        <taxon>Eukaryota</taxon>
        <taxon>Discoba</taxon>
        <taxon>Heterolobosea</taxon>
        <taxon>Tetramitia</taxon>
        <taxon>Eutetramitia</taxon>
        <taxon>Vahlkampfiidae</taxon>
        <taxon>Naegleria</taxon>
    </lineage>
</organism>
<feature type="compositionally biased region" description="Low complexity" evidence="1">
    <location>
        <begin position="211"/>
        <end position="238"/>
    </location>
</feature>
<feature type="compositionally biased region" description="Low complexity" evidence="1">
    <location>
        <begin position="1039"/>
        <end position="1050"/>
    </location>
</feature>
<reference evidence="2 3" key="1">
    <citation type="journal article" date="2018" name="BMC Genomics">
        <title>The genome of Naegleria lovaniensis, the basis for a comparative approach to unravel pathogenicity factors of the human pathogenic amoeba N. fowleri.</title>
        <authorList>
            <person name="Liechti N."/>
            <person name="Schurch N."/>
            <person name="Bruggmann R."/>
            <person name="Wittwer M."/>
        </authorList>
    </citation>
    <scope>NUCLEOTIDE SEQUENCE [LARGE SCALE GENOMIC DNA]</scope>
    <source>
        <strain evidence="2 3">ATCC 30569</strain>
    </source>
</reference>